<dbReference type="EMBL" id="JQEC01000004">
    <property type="protein sequence ID" value="KGJ96945.1"/>
    <property type="molecule type" value="Genomic_DNA"/>
</dbReference>
<dbReference type="Proteomes" id="UP000029868">
    <property type="component" value="Unassembled WGS sequence"/>
</dbReference>
<dbReference type="SUPFAM" id="SSF53335">
    <property type="entry name" value="S-adenosyl-L-methionine-dependent methyltransferases"/>
    <property type="match status" value="1"/>
</dbReference>
<sequence>MFSTYKDIIDQRAESYHKAMTLSPLARQQELNWLIEYLASYNPVSTNSTAQVYLFDQLPIKRHSIDRLVFFAAIHHIGNREQVFSEFIRVFKSQEKIINEAGINHLLFNKMEIDSINRLNIYNYFNGITYTVFFCRLLFGLDQAKNGDILAGIDTHLIICFESGKVKCEWQLVYVVKSLQALKVCN</sequence>
<evidence type="ECO:0008006" key="3">
    <source>
        <dbReference type="Google" id="ProtNLM"/>
    </source>
</evidence>
<evidence type="ECO:0000313" key="2">
    <source>
        <dbReference type="Proteomes" id="UP000029868"/>
    </source>
</evidence>
<dbReference type="Gene3D" id="3.40.50.150">
    <property type="entry name" value="Vaccinia Virus protein VP39"/>
    <property type="match status" value="1"/>
</dbReference>
<dbReference type="PATRIC" id="fig|28229.3.peg.574"/>
<comment type="caution">
    <text evidence="1">The sequence shown here is derived from an EMBL/GenBank/DDBJ whole genome shotgun (WGS) entry which is preliminary data.</text>
</comment>
<accession>A0A099L3C1</accession>
<protein>
    <recommendedName>
        <fullName evidence="3">Methyltransferase type 11</fullName>
    </recommendedName>
</protein>
<dbReference type="InterPro" id="IPR029063">
    <property type="entry name" value="SAM-dependent_MTases_sf"/>
</dbReference>
<name>A0A099L3C1_COLPS</name>
<gene>
    <name evidence="1" type="ORF">GAB14E_1413</name>
</gene>
<evidence type="ECO:0000313" key="1">
    <source>
        <dbReference type="EMBL" id="KGJ96945.1"/>
    </source>
</evidence>
<reference evidence="1 2" key="1">
    <citation type="submission" date="2014-08" db="EMBL/GenBank/DDBJ databases">
        <title>Genomic and Phenotypic Diversity of Colwellia psychrerythraea strains from Disparate Marine Basins.</title>
        <authorList>
            <person name="Techtmann S.M."/>
            <person name="Stelling S.C."/>
            <person name="Utturkar S.M."/>
            <person name="Alshibli N."/>
            <person name="Harris A."/>
            <person name="Brown S.D."/>
            <person name="Hazen T.C."/>
        </authorList>
    </citation>
    <scope>NUCLEOTIDE SEQUENCE [LARGE SCALE GENOMIC DNA]</scope>
    <source>
        <strain evidence="1 2">GAB14E</strain>
    </source>
</reference>
<proteinExistence type="predicted"/>
<organism evidence="1 2">
    <name type="scientific">Colwellia psychrerythraea</name>
    <name type="common">Vibrio psychroerythus</name>
    <dbReference type="NCBI Taxonomy" id="28229"/>
    <lineage>
        <taxon>Bacteria</taxon>
        <taxon>Pseudomonadati</taxon>
        <taxon>Pseudomonadota</taxon>
        <taxon>Gammaproteobacteria</taxon>
        <taxon>Alteromonadales</taxon>
        <taxon>Colwelliaceae</taxon>
        <taxon>Colwellia</taxon>
    </lineage>
</organism>
<dbReference type="AlphaFoldDB" id="A0A099L3C1"/>
<dbReference type="OrthoDB" id="9772751at2"/>
<dbReference type="RefSeq" id="WP_033080715.1">
    <property type="nucleotide sequence ID" value="NZ_JQEC01000004.1"/>
</dbReference>